<dbReference type="PROSITE" id="PS51318">
    <property type="entry name" value="TAT"/>
    <property type="match status" value="1"/>
</dbReference>
<dbReference type="RefSeq" id="WP_013132170.1">
    <property type="nucleotide sequence ID" value="NC_014165.1"/>
</dbReference>
<feature type="domain" description="Peptidoglycan recognition protein family" evidence="4">
    <location>
        <begin position="39"/>
        <end position="193"/>
    </location>
</feature>
<evidence type="ECO:0000313" key="6">
    <source>
        <dbReference type="Proteomes" id="UP000006640"/>
    </source>
</evidence>
<dbReference type="HOGENOM" id="CLU_037559_0_1_11"/>
<dbReference type="SMART" id="SM00644">
    <property type="entry name" value="Ami_2"/>
    <property type="match status" value="1"/>
</dbReference>
<evidence type="ECO:0000259" key="4">
    <source>
        <dbReference type="SMART" id="SM00701"/>
    </source>
</evidence>
<dbReference type="GO" id="GO:0008270">
    <property type="term" value="F:zinc ion binding"/>
    <property type="evidence" value="ECO:0007669"/>
    <property type="project" value="InterPro"/>
</dbReference>
<evidence type="ECO:0000313" key="5">
    <source>
        <dbReference type="EMBL" id="ADG88637.1"/>
    </source>
</evidence>
<evidence type="ECO:0000256" key="1">
    <source>
        <dbReference type="ARBA" id="ARBA00007553"/>
    </source>
</evidence>
<evidence type="ECO:0000259" key="3">
    <source>
        <dbReference type="SMART" id="SM00644"/>
    </source>
</evidence>
<feature type="compositionally biased region" description="Basic and acidic residues" evidence="2">
    <location>
        <begin position="258"/>
        <end position="275"/>
    </location>
</feature>
<dbReference type="PANTHER" id="PTHR11022">
    <property type="entry name" value="PEPTIDOGLYCAN RECOGNITION PROTEIN"/>
    <property type="match status" value="1"/>
</dbReference>
<dbReference type="SUPFAM" id="SSF55846">
    <property type="entry name" value="N-acetylmuramoyl-L-alanine amidase-like"/>
    <property type="match status" value="1"/>
</dbReference>
<dbReference type="AlphaFoldDB" id="D6Y1N1"/>
<sequence length="289" mass="31448">MSEITRRMFLSAGSGIAGAILLAPEVFAASVRPRRPRRPRIYTRSEWDAAPPRRKATVTDHPPDRIVIHHTATANTGDTSLEAAFRLSRAIQRHHMRRNGWDDIGQHFTVSRGGYILEGRNRTLPAIEQGKLAVGAHVAGHNSRALGIETEGTYIDELPTKAQLNALVALVAWLCATYRLDPQKAIIGHRDLNATACPGDRLYGYLGRLREDVARRLGTVRSSAARLAVAEEPQPALVEPGDGEEPAEPEPGLIRPVGRKDRDGRTGDDAPEGPRGRCPAAGDGPERLS</sequence>
<name>D6Y1N1_THEBD</name>
<evidence type="ECO:0000256" key="2">
    <source>
        <dbReference type="SAM" id="MobiDB-lite"/>
    </source>
</evidence>
<dbReference type="InterPro" id="IPR006619">
    <property type="entry name" value="PGRP_domain_met/bac"/>
</dbReference>
<keyword evidence="6" id="KW-1185">Reference proteome</keyword>
<dbReference type="InterPro" id="IPR006311">
    <property type="entry name" value="TAT_signal"/>
</dbReference>
<dbReference type="Gene3D" id="3.40.80.10">
    <property type="entry name" value="Peptidoglycan recognition protein-like"/>
    <property type="match status" value="1"/>
</dbReference>
<reference evidence="5 6" key="1">
    <citation type="submission" date="2010-01" db="EMBL/GenBank/DDBJ databases">
        <title>The complete genome of Thermobispora bispora DSM 43833.</title>
        <authorList>
            <consortium name="US DOE Joint Genome Institute (JGI-PGF)"/>
            <person name="Lucas S."/>
            <person name="Copeland A."/>
            <person name="Lapidus A."/>
            <person name="Glavina del Rio T."/>
            <person name="Dalin E."/>
            <person name="Tice H."/>
            <person name="Bruce D."/>
            <person name="Goodwin L."/>
            <person name="Pitluck S."/>
            <person name="Kyrpides N."/>
            <person name="Mavromatis K."/>
            <person name="Ivanova N."/>
            <person name="Mikhailova N."/>
            <person name="Chertkov O."/>
            <person name="Brettin T."/>
            <person name="Detter J.C."/>
            <person name="Han C."/>
            <person name="Larimer F."/>
            <person name="Land M."/>
            <person name="Hauser L."/>
            <person name="Markowitz V."/>
            <person name="Cheng J.-F."/>
            <person name="Hugenholtz P."/>
            <person name="Woyke T."/>
            <person name="Wu D."/>
            <person name="Jando M."/>
            <person name="Schneider S."/>
            <person name="Klenk H.-P."/>
            <person name="Eisen J.A."/>
        </authorList>
    </citation>
    <scope>NUCLEOTIDE SEQUENCE [LARGE SCALE GENOMIC DNA]</scope>
    <source>
        <strain evidence="6">ATCC 19993 / DSM 43833 / CBS 139.67 / JCM 10125 / KCTC 9307 / NBRC 14880 / R51</strain>
    </source>
</reference>
<dbReference type="Pfam" id="PF01510">
    <property type="entry name" value="Amidase_2"/>
    <property type="match status" value="1"/>
</dbReference>
<dbReference type="KEGG" id="tbi:Tbis_1925"/>
<accession>D6Y1N1</accession>
<dbReference type="STRING" id="469371.Tbis_1925"/>
<dbReference type="SMART" id="SM00701">
    <property type="entry name" value="PGRP"/>
    <property type="match status" value="1"/>
</dbReference>
<dbReference type="GO" id="GO:0009253">
    <property type="term" value="P:peptidoglycan catabolic process"/>
    <property type="evidence" value="ECO:0007669"/>
    <property type="project" value="InterPro"/>
</dbReference>
<dbReference type="InterPro" id="IPR036505">
    <property type="entry name" value="Amidase/PGRP_sf"/>
</dbReference>
<dbReference type="GO" id="GO:0008745">
    <property type="term" value="F:N-acetylmuramoyl-L-alanine amidase activity"/>
    <property type="evidence" value="ECO:0007669"/>
    <property type="project" value="InterPro"/>
</dbReference>
<proteinExistence type="inferred from homology"/>
<organism evidence="5 6">
    <name type="scientific">Thermobispora bispora (strain ATCC 19993 / DSM 43833 / CBS 139.67 / JCM 10125 / KCTC 9307 / NBRC 14880 / R51)</name>
    <dbReference type="NCBI Taxonomy" id="469371"/>
    <lineage>
        <taxon>Bacteria</taxon>
        <taxon>Bacillati</taxon>
        <taxon>Actinomycetota</taxon>
        <taxon>Actinomycetes</taxon>
        <taxon>Streptosporangiales</taxon>
        <taxon>Streptosporangiaceae</taxon>
        <taxon>Thermobispora</taxon>
    </lineage>
</organism>
<dbReference type="EMBL" id="CP001874">
    <property type="protein sequence ID" value="ADG88637.1"/>
    <property type="molecule type" value="Genomic_DNA"/>
</dbReference>
<dbReference type="PANTHER" id="PTHR11022:SF41">
    <property type="entry name" value="PEPTIDOGLYCAN-RECOGNITION PROTEIN LC-RELATED"/>
    <property type="match status" value="1"/>
</dbReference>
<comment type="similarity">
    <text evidence="1">Belongs to the N-acetylmuramoyl-L-alanine amidase 2 family.</text>
</comment>
<dbReference type="CDD" id="cd06583">
    <property type="entry name" value="PGRP"/>
    <property type="match status" value="1"/>
</dbReference>
<protein>
    <submittedName>
        <fullName evidence="5">N-acetylmuramyl-L-alanine amidase, negative regulator of AmpC, AmpD</fullName>
    </submittedName>
</protein>
<dbReference type="eggNOG" id="COG5632">
    <property type="taxonomic scope" value="Bacteria"/>
</dbReference>
<feature type="region of interest" description="Disordered" evidence="2">
    <location>
        <begin position="230"/>
        <end position="289"/>
    </location>
</feature>
<dbReference type="InterPro" id="IPR015510">
    <property type="entry name" value="PGRP"/>
</dbReference>
<gene>
    <name evidence="5" type="ordered locus">Tbis_1925</name>
</gene>
<dbReference type="Proteomes" id="UP000006640">
    <property type="component" value="Chromosome"/>
</dbReference>
<feature type="domain" description="N-acetylmuramoyl-L-alanine amidase" evidence="3">
    <location>
        <begin position="51"/>
        <end position="199"/>
    </location>
</feature>
<dbReference type="InterPro" id="IPR002502">
    <property type="entry name" value="Amidase_domain"/>
</dbReference>